<organism evidence="2 3">
    <name type="scientific">Flavobacterium cupreum</name>
    <dbReference type="NCBI Taxonomy" id="2133766"/>
    <lineage>
        <taxon>Bacteria</taxon>
        <taxon>Pseudomonadati</taxon>
        <taxon>Bacteroidota</taxon>
        <taxon>Flavobacteriia</taxon>
        <taxon>Flavobacteriales</taxon>
        <taxon>Flavobacteriaceae</taxon>
        <taxon>Flavobacterium</taxon>
    </lineage>
</organism>
<proteinExistence type="predicted"/>
<protein>
    <submittedName>
        <fullName evidence="2">DUF3380 domain-containing protein</fullName>
    </submittedName>
</protein>
<dbReference type="PANTHER" id="PTHR32305:SF15">
    <property type="entry name" value="PROTEIN RHSA-RELATED"/>
    <property type="match status" value="1"/>
</dbReference>
<evidence type="ECO:0000313" key="2">
    <source>
        <dbReference type="EMBL" id="RUT67889.1"/>
    </source>
</evidence>
<feature type="domain" description="N-acetylmuramidase" evidence="1">
    <location>
        <begin position="332"/>
        <end position="496"/>
    </location>
</feature>
<accession>A0A434A0I4</accession>
<dbReference type="Gene3D" id="2.180.10.10">
    <property type="entry name" value="RHS repeat-associated core"/>
    <property type="match status" value="1"/>
</dbReference>
<dbReference type="InterPro" id="IPR022385">
    <property type="entry name" value="Rhs_assc_core"/>
</dbReference>
<dbReference type="InterPro" id="IPR050708">
    <property type="entry name" value="T6SS_VgrG/RHS"/>
</dbReference>
<dbReference type="EMBL" id="QWDM01000025">
    <property type="protein sequence ID" value="RUT67889.1"/>
    <property type="molecule type" value="Genomic_DNA"/>
</dbReference>
<sequence length="532" mass="59709">MKNAIYGKNGLTTNAYNESLTYDKNGNILSLRRNGDTDPQIQPIGIDDLMYTYAASSNQLGNVADKSNNSSGFNDFNKTGNDYTYDANGNMTTDKNKNITAITYNHLNLPTKISFGTTGHIAYIYNASGQKTGKTVFKAGTAVLPPSTIITDYLRGGFQYSALNSKIFTLDFFPTAEGYVQPSGSSYEYVYQYKDHLGNVRLSYSDKDNNGIVNNTEIIEEKNYYPFGLTHKGYNSLVTSSNPGQKYKYNGKELQDDSIGGSQLNWYDFGARNYDAAIGRWMNIDPLAEQMRRHSSYNYAFNNPIFFIDSDGLEPTPVAIVQAAKKLGIPIASVRAVYKVETGGNAFRENGDPKILFERHYFSNFTNGKFDKTNPDISNPQQGGYGNYSEQIGKLNKAVGLDKDAGYKSASYGGFQIMESNFKAAGFKNVSDFATTMMSNDEDKHLTAFVNIILSNDDLLEAIQSGDWKTFAKIYNGPKYKKNKYDEKLKSAYDDYAEQQNEIDRKIKAAKEFWDSEYKKLLDNESKLFYQK</sequence>
<name>A0A434A0I4_9FLAO</name>
<keyword evidence="3" id="KW-1185">Reference proteome</keyword>
<gene>
    <name evidence="2" type="ORF">D0817_24145</name>
</gene>
<dbReference type="AlphaFoldDB" id="A0A434A0I4"/>
<dbReference type="Pfam" id="PF11860">
    <property type="entry name" value="Muramidase"/>
    <property type="match status" value="1"/>
</dbReference>
<evidence type="ECO:0000313" key="3">
    <source>
        <dbReference type="Proteomes" id="UP000288102"/>
    </source>
</evidence>
<dbReference type="InterPro" id="IPR024408">
    <property type="entry name" value="Muramidase"/>
</dbReference>
<evidence type="ECO:0000259" key="1">
    <source>
        <dbReference type="Pfam" id="PF11860"/>
    </source>
</evidence>
<dbReference type="NCBIfam" id="TIGR03696">
    <property type="entry name" value="Rhs_assc_core"/>
    <property type="match status" value="1"/>
</dbReference>
<dbReference type="Proteomes" id="UP000288102">
    <property type="component" value="Unassembled WGS sequence"/>
</dbReference>
<comment type="caution">
    <text evidence="2">The sequence shown here is derived from an EMBL/GenBank/DDBJ whole genome shotgun (WGS) entry which is preliminary data.</text>
</comment>
<dbReference type="PANTHER" id="PTHR32305">
    <property type="match status" value="1"/>
</dbReference>
<reference evidence="3" key="1">
    <citation type="journal article" date="2019" name="Syst. Appl. Microbiol.">
        <title>Flavobacterium circumlabens sp. nov. and Flavobacterium cupreum sp. nov., two psychrotrophic species isolated from Antarctic environmental samples.</title>
        <authorList>
            <person name="Kralova S."/>
            <person name="Busse H.-J."/>
            <person name="Svec P."/>
            <person name="Maslanova I."/>
            <person name="Stankova E."/>
            <person name="Bartak M."/>
            <person name="Sedlacek I."/>
        </authorList>
    </citation>
    <scope>NUCLEOTIDE SEQUENCE [LARGE SCALE GENOMIC DNA]</scope>
    <source>
        <strain evidence="3">CCM 8825</strain>
    </source>
</reference>